<dbReference type="PROSITE" id="PS50977">
    <property type="entry name" value="HTH_TETR_2"/>
    <property type="match status" value="1"/>
</dbReference>
<gene>
    <name evidence="4" type="ORF">GEV47_08025</name>
</gene>
<dbReference type="EMBL" id="WINI01000003">
    <property type="protein sequence ID" value="MQR00630.1"/>
    <property type="molecule type" value="Genomic_DNA"/>
</dbReference>
<reference evidence="4 5" key="1">
    <citation type="submission" date="2019-10" db="EMBL/GenBank/DDBJ databases">
        <title>Glaciimonas soli sp. nov., a psychrophilic bacterium isolated from the forest soil of a high elevation mountain in Taiwan.</title>
        <authorList>
            <person name="Wang L.-T."/>
            <person name="Shieh W.Y."/>
        </authorList>
    </citation>
    <scope>NUCLEOTIDE SEQUENCE [LARGE SCALE GENOMIC DNA]</scope>
    <source>
        <strain evidence="4 5">GS1</strain>
    </source>
</reference>
<dbReference type="Proteomes" id="UP000451565">
    <property type="component" value="Unassembled WGS sequence"/>
</dbReference>
<evidence type="ECO:0000313" key="4">
    <source>
        <dbReference type="EMBL" id="MQR00630.1"/>
    </source>
</evidence>
<dbReference type="AlphaFoldDB" id="A0A843YNS5"/>
<feature type="domain" description="HTH tetR-type" evidence="3">
    <location>
        <begin position="18"/>
        <end position="78"/>
    </location>
</feature>
<dbReference type="GO" id="GO:0003700">
    <property type="term" value="F:DNA-binding transcription factor activity"/>
    <property type="evidence" value="ECO:0007669"/>
    <property type="project" value="TreeGrafter"/>
</dbReference>
<dbReference type="SUPFAM" id="SSF46689">
    <property type="entry name" value="Homeodomain-like"/>
    <property type="match status" value="1"/>
</dbReference>
<dbReference type="Gene3D" id="1.10.357.10">
    <property type="entry name" value="Tetracycline Repressor, domain 2"/>
    <property type="match status" value="1"/>
</dbReference>
<dbReference type="OrthoDB" id="63332at2"/>
<dbReference type="PANTHER" id="PTHR30055:SF207">
    <property type="entry name" value="HTH-TYPE TRANSCRIPTIONAL REPRESSOR FATR"/>
    <property type="match status" value="1"/>
</dbReference>
<name>A0A843YNS5_9BURK</name>
<evidence type="ECO:0000256" key="1">
    <source>
        <dbReference type="ARBA" id="ARBA00023125"/>
    </source>
</evidence>
<dbReference type="Pfam" id="PF00440">
    <property type="entry name" value="TetR_N"/>
    <property type="match status" value="1"/>
</dbReference>
<accession>A0A843YNS5</accession>
<evidence type="ECO:0000256" key="2">
    <source>
        <dbReference type="PROSITE-ProRule" id="PRU00335"/>
    </source>
</evidence>
<evidence type="ECO:0000259" key="3">
    <source>
        <dbReference type="PROSITE" id="PS50977"/>
    </source>
</evidence>
<evidence type="ECO:0000313" key="5">
    <source>
        <dbReference type="Proteomes" id="UP000451565"/>
    </source>
</evidence>
<dbReference type="GO" id="GO:0000976">
    <property type="term" value="F:transcription cis-regulatory region binding"/>
    <property type="evidence" value="ECO:0007669"/>
    <property type="project" value="TreeGrafter"/>
</dbReference>
<dbReference type="InterPro" id="IPR050109">
    <property type="entry name" value="HTH-type_TetR-like_transc_reg"/>
</dbReference>
<comment type="caution">
    <text evidence="4">The sequence shown here is derived from an EMBL/GenBank/DDBJ whole genome shotgun (WGS) entry which is preliminary data.</text>
</comment>
<feature type="DNA-binding region" description="H-T-H motif" evidence="2">
    <location>
        <begin position="41"/>
        <end position="60"/>
    </location>
</feature>
<dbReference type="PANTHER" id="PTHR30055">
    <property type="entry name" value="HTH-TYPE TRANSCRIPTIONAL REGULATOR RUTR"/>
    <property type="match status" value="1"/>
</dbReference>
<keyword evidence="1 2" id="KW-0238">DNA-binding</keyword>
<proteinExistence type="predicted"/>
<organism evidence="4 5">
    <name type="scientific">Glaciimonas soli</name>
    <dbReference type="NCBI Taxonomy" id="2590999"/>
    <lineage>
        <taxon>Bacteria</taxon>
        <taxon>Pseudomonadati</taxon>
        <taxon>Pseudomonadota</taxon>
        <taxon>Betaproteobacteria</taxon>
        <taxon>Burkholderiales</taxon>
        <taxon>Oxalobacteraceae</taxon>
        <taxon>Glaciimonas</taxon>
    </lineage>
</organism>
<dbReference type="PRINTS" id="PR00455">
    <property type="entry name" value="HTHTETR"/>
</dbReference>
<protein>
    <submittedName>
        <fullName evidence="4">TetR family transcriptional regulator</fullName>
    </submittedName>
</protein>
<sequence>MCMNSEESPHQPRQERSRATAERLLNATIRILDESGLDGAVIPRIAAVAKVAPASVYRRFADKEALLRAAFMHVLKQSNQANHQQLKTLILRDTLASTSKCLITLLFKQFQQHPHLFRALSHFIDADSNSEFANEARSIMSANVDVIVEILLMHRSEIAHGLPESALRFAVLNVTCSIETFTLDPRSLWHTEPSTSESELAESLVHSFVAYLTTSQAA</sequence>
<keyword evidence="5" id="KW-1185">Reference proteome</keyword>
<dbReference type="InterPro" id="IPR001647">
    <property type="entry name" value="HTH_TetR"/>
</dbReference>
<dbReference type="InterPro" id="IPR009057">
    <property type="entry name" value="Homeodomain-like_sf"/>
</dbReference>